<evidence type="ECO:0000313" key="3">
    <source>
        <dbReference type="EMBL" id="BBU47332.1"/>
    </source>
</evidence>
<evidence type="ECO:0000256" key="2">
    <source>
        <dbReference type="SAM" id="SignalP"/>
    </source>
</evidence>
<accession>A0A809RSN5</accession>
<feature type="signal peptide" evidence="2">
    <location>
        <begin position="1"/>
        <end position="20"/>
    </location>
</feature>
<sequence>MKFKKTLSSILLFSSFVALSCANYSQENVRSLSKIISNQDEILGTTEEKQRKNTTRILENLLNDLFKFNPIRIQKFKEEQEQNKTLIKEEFKKVATEFKNLVDQDKLNKLIQEIRDIEEELRSLRFDPRKNSEEIKENQDRLKEILLELQPIRQKQLEYIQKQNEFYSKNWYYFLTNLNEFEFQTIEYVYDGLQNEKTASSEYKNIIDEKAPYKNFEFKDSFLESMQQGDESKEFRGGVIYYIRKDKLIFRIIISQTDTENPLISIKAMNWYFGNSKANVLSLQVISSVIHALFIHQWPNSNNEFENIMVKKQKYGEPAFVFGYYKGE</sequence>
<dbReference type="InterPro" id="IPR027593">
    <property type="entry name" value="Aro_clust"/>
</dbReference>
<organism evidence="3 4">
    <name type="scientific">Mycoplasmopsis felis</name>
    <dbReference type="NCBI Taxonomy" id="33923"/>
    <lineage>
        <taxon>Bacteria</taxon>
        <taxon>Bacillati</taxon>
        <taxon>Mycoplasmatota</taxon>
        <taxon>Mycoplasmoidales</taxon>
        <taxon>Metamycoplasmataceae</taxon>
        <taxon>Mycoplasmopsis</taxon>
    </lineage>
</organism>
<dbReference type="NCBIfam" id="TIGR04313">
    <property type="entry name" value="aro_clust_Mycop"/>
    <property type="match status" value="2"/>
</dbReference>
<name>A0A809RSN5_9BACT</name>
<keyword evidence="4" id="KW-1185">Reference proteome</keyword>
<dbReference type="EMBL" id="AP022325">
    <property type="protein sequence ID" value="BBU47332.1"/>
    <property type="molecule type" value="Genomic_DNA"/>
</dbReference>
<feature type="chain" id="PRO_5032840033" description="Lipoprotein" evidence="2">
    <location>
        <begin position="21"/>
        <end position="328"/>
    </location>
</feature>
<dbReference type="PROSITE" id="PS51257">
    <property type="entry name" value="PROKAR_LIPOPROTEIN"/>
    <property type="match status" value="1"/>
</dbReference>
<feature type="coiled-coil region" evidence="1">
    <location>
        <begin position="100"/>
        <end position="127"/>
    </location>
</feature>
<reference evidence="3 4" key="1">
    <citation type="submission" date="2020-01" db="EMBL/GenBank/DDBJ databases">
        <title>Complete genome sequence of Mycoplasma felis strain Myco-2.</title>
        <authorList>
            <person name="Kinoshita Y."/>
            <person name="Niwa H."/>
            <person name="Uchida-Fujii E."/>
            <person name="Nukada T."/>
        </authorList>
    </citation>
    <scope>NUCLEOTIDE SEQUENCE [LARGE SCALE GENOMIC DNA]</scope>
    <source>
        <strain evidence="3 4">Myco-2</strain>
    </source>
</reference>
<dbReference type="KEGG" id="mfel:JPM2_0250"/>
<gene>
    <name evidence="3" type="ORF">JPM2_0250</name>
</gene>
<protein>
    <recommendedName>
        <fullName evidence="5">Lipoprotein</fullName>
    </recommendedName>
</protein>
<evidence type="ECO:0008006" key="5">
    <source>
        <dbReference type="Google" id="ProtNLM"/>
    </source>
</evidence>
<keyword evidence="1" id="KW-0175">Coiled coil</keyword>
<evidence type="ECO:0000256" key="1">
    <source>
        <dbReference type="SAM" id="Coils"/>
    </source>
</evidence>
<keyword evidence="2" id="KW-0732">Signal</keyword>
<dbReference type="RefSeq" id="WP_161552867.1">
    <property type="nucleotide sequence ID" value="NZ_AP022325.1"/>
</dbReference>
<dbReference type="Proteomes" id="UP000464317">
    <property type="component" value="Chromosome"/>
</dbReference>
<evidence type="ECO:0000313" key="4">
    <source>
        <dbReference type="Proteomes" id="UP000464317"/>
    </source>
</evidence>
<dbReference type="AlphaFoldDB" id="A0A809RSN5"/>
<proteinExistence type="predicted"/>